<evidence type="ECO:0000256" key="4">
    <source>
        <dbReference type="ARBA" id="ARBA00022989"/>
    </source>
</evidence>
<sequence length="117" mass="12931">MPFLRYAVTGGLNTAVHWMIFVLLVWLGNPQSISNLCAFLVAVTLSFFLNAQWTFKTRTSIKRYVVMVLTMGTLSFVLGAVADALSLHPIVTMVGFSAVSLVIGYLIAKFIVFREVP</sequence>
<keyword evidence="3 8" id="KW-0812">Transmembrane</keyword>
<evidence type="ECO:0000256" key="3">
    <source>
        <dbReference type="ARBA" id="ARBA00022692"/>
    </source>
</evidence>
<dbReference type="PANTHER" id="PTHR38459">
    <property type="entry name" value="PROPHAGE BACTOPRENOL-LINKED GLUCOSE TRANSLOCASE HOMOLOG"/>
    <property type="match status" value="1"/>
</dbReference>
<keyword evidence="5 8" id="KW-0472">Membrane</keyword>
<comment type="subcellular location">
    <subcellularLocation>
        <location evidence="1">Membrane</location>
        <topology evidence="1">Multi-pass membrane protein</topology>
    </subcellularLocation>
</comment>
<feature type="transmembrane region" description="Helical" evidence="8">
    <location>
        <begin position="87"/>
        <end position="108"/>
    </location>
</feature>
<feature type="domain" description="GtrA/DPMS transmembrane" evidence="9">
    <location>
        <begin position="5"/>
        <end position="113"/>
    </location>
</feature>
<evidence type="ECO:0000313" key="10">
    <source>
        <dbReference type="EMBL" id="MBH1791174.1"/>
    </source>
</evidence>
<dbReference type="InterPro" id="IPR007267">
    <property type="entry name" value="GtrA_DPMS_TM"/>
</dbReference>
<protein>
    <recommendedName>
        <fullName evidence="7">Bactoprenol-linked glucose translocase</fullName>
    </recommendedName>
</protein>
<evidence type="ECO:0000313" key="11">
    <source>
        <dbReference type="Proteomes" id="UP000634179"/>
    </source>
</evidence>
<dbReference type="AlphaFoldDB" id="A0AA40Y5F5"/>
<feature type="transmembrane region" description="Helical" evidence="8">
    <location>
        <begin position="33"/>
        <end position="51"/>
    </location>
</feature>
<dbReference type="EMBL" id="JADUOV010000010">
    <property type="protein sequence ID" value="MBH1791174.1"/>
    <property type="molecule type" value="Genomic_DNA"/>
</dbReference>
<dbReference type="GO" id="GO:0005886">
    <property type="term" value="C:plasma membrane"/>
    <property type="evidence" value="ECO:0007669"/>
    <property type="project" value="TreeGrafter"/>
</dbReference>
<dbReference type="Pfam" id="PF04138">
    <property type="entry name" value="GtrA_DPMS_TM"/>
    <property type="match status" value="1"/>
</dbReference>
<comment type="similarity">
    <text evidence="7">Belongs to the gtrA family.</text>
</comment>
<evidence type="ECO:0000256" key="2">
    <source>
        <dbReference type="ARBA" id="ARBA00022448"/>
    </source>
</evidence>
<accession>A0AA40Y5F5</accession>
<name>A0AA40Y5F5_STEMA</name>
<reference evidence="10" key="1">
    <citation type="submission" date="2020-11" db="EMBL/GenBank/DDBJ databases">
        <title>Enhanced detection system for hospital associated transmission using whole genome sequencing surveillance.</title>
        <authorList>
            <person name="Harrison L.H."/>
            <person name="Van Tyne D."/>
            <person name="Marsh J.W."/>
            <person name="Griffith M.P."/>
            <person name="Snyder D.J."/>
            <person name="Cooper V.S."/>
            <person name="Mustapha M."/>
        </authorList>
    </citation>
    <scope>NUCLEOTIDE SEQUENCE</scope>
    <source>
        <strain evidence="10">STEN00053</strain>
    </source>
</reference>
<evidence type="ECO:0000256" key="5">
    <source>
        <dbReference type="ARBA" id="ARBA00023136"/>
    </source>
</evidence>
<evidence type="ECO:0000256" key="6">
    <source>
        <dbReference type="ARBA" id="ARBA00025595"/>
    </source>
</evidence>
<evidence type="ECO:0000256" key="7">
    <source>
        <dbReference type="PIRNR" id="PIRNR006298"/>
    </source>
</evidence>
<keyword evidence="2 7" id="KW-0813">Transport</keyword>
<dbReference type="InterPro" id="IPR016480">
    <property type="entry name" value="Glc_translocase_bactprenl-link"/>
</dbReference>
<dbReference type="PANTHER" id="PTHR38459:SF1">
    <property type="entry name" value="PROPHAGE BACTOPRENOL-LINKED GLUCOSE TRANSLOCASE HOMOLOG"/>
    <property type="match status" value="1"/>
</dbReference>
<organism evidence="10 11">
    <name type="scientific">Stenotrophomonas maltophilia</name>
    <name type="common">Pseudomonas maltophilia</name>
    <name type="synonym">Xanthomonas maltophilia</name>
    <dbReference type="NCBI Taxonomy" id="40324"/>
    <lineage>
        <taxon>Bacteria</taxon>
        <taxon>Pseudomonadati</taxon>
        <taxon>Pseudomonadota</taxon>
        <taxon>Gammaproteobacteria</taxon>
        <taxon>Lysobacterales</taxon>
        <taxon>Lysobacteraceae</taxon>
        <taxon>Stenotrophomonas</taxon>
        <taxon>Stenotrophomonas maltophilia group</taxon>
    </lineage>
</organism>
<evidence type="ECO:0000256" key="1">
    <source>
        <dbReference type="ARBA" id="ARBA00004141"/>
    </source>
</evidence>
<feature type="transmembrane region" description="Helical" evidence="8">
    <location>
        <begin position="63"/>
        <end position="81"/>
    </location>
</feature>
<keyword evidence="4 8" id="KW-1133">Transmembrane helix</keyword>
<evidence type="ECO:0000259" key="9">
    <source>
        <dbReference type="Pfam" id="PF04138"/>
    </source>
</evidence>
<gene>
    <name evidence="10" type="ORF">I5V89_14970</name>
</gene>
<dbReference type="PIRSF" id="PIRSF006298">
    <property type="entry name" value="GtrA_prd"/>
    <property type="match status" value="1"/>
</dbReference>
<feature type="transmembrane region" description="Helical" evidence="8">
    <location>
        <begin position="7"/>
        <end position="27"/>
    </location>
</feature>
<dbReference type="GO" id="GO:0000271">
    <property type="term" value="P:polysaccharide biosynthetic process"/>
    <property type="evidence" value="ECO:0007669"/>
    <property type="project" value="InterPro"/>
</dbReference>
<comment type="caution">
    <text evidence="10">The sequence shown here is derived from an EMBL/GenBank/DDBJ whole genome shotgun (WGS) entry which is preliminary data.</text>
</comment>
<proteinExistence type="inferred from homology"/>
<dbReference type="InterPro" id="IPR051401">
    <property type="entry name" value="GtrA_CellWall_Glycosyl"/>
</dbReference>
<dbReference type="Proteomes" id="UP000634179">
    <property type="component" value="Unassembled WGS sequence"/>
</dbReference>
<evidence type="ECO:0000256" key="8">
    <source>
        <dbReference type="SAM" id="Phobius"/>
    </source>
</evidence>
<comment type="function">
    <text evidence="6 7">Involved in O antigen modification. Involved in the translocation of bactoprenol-linked glucose across the cytoplasmic membrane.</text>
</comment>